<proteinExistence type="predicted"/>
<evidence type="ECO:0000256" key="1">
    <source>
        <dbReference type="SAM" id="MobiDB-lite"/>
    </source>
</evidence>
<evidence type="ECO:0000256" key="2">
    <source>
        <dbReference type="SAM" id="Phobius"/>
    </source>
</evidence>
<accession>A0AAD9VZN1</accession>
<dbReference type="EMBL" id="JAUJFL010000006">
    <property type="protein sequence ID" value="KAK2601254.1"/>
    <property type="molecule type" value="Genomic_DNA"/>
</dbReference>
<keyword evidence="2" id="KW-0812">Transmembrane</keyword>
<keyword evidence="2" id="KW-0472">Membrane</keyword>
<keyword evidence="2" id="KW-1133">Transmembrane helix</keyword>
<feature type="transmembrane region" description="Helical" evidence="2">
    <location>
        <begin position="163"/>
        <end position="185"/>
    </location>
</feature>
<feature type="region of interest" description="Disordered" evidence="1">
    <location>
        <begin position="1"/>
        <end position="52"/>
    </location>
</feature>
<feature type="compositionally biased region" description="Polar residues" evidence="1">
    <location>
        <begin position="13"/>
        <end position="28"/>
    </location>
</feature>
<reference evidence="3" key="1">
    <citation type="submission" date="2023-06" db="EMBL/GenBank/DDBJ databases">
        <authorList>
            <person name="Noh H."/>
        </authorList>
    </citation>
    <scope>NUCLEOTIDE SEQUENCE</scope>
    <source>
        <strain evidence="3">DUCC20226</strain>
    </source>
</reference>
<dbReference type="Proteomes" id="UP001265746">
    <property type="component" value="Unassembled WGS sequence"/>
</dbReference>
<sequence length="345" mass="35895">MASQGNPGEIANGHTNGHANGTANGTAHGSQQQGSDDAGGGGSSSASRYSQSQYAEAIANPLPELAVVSVPEPVSNLAQMDCDDAASTRPVVQPDDIGDRRGSAVVYAGEKPSRWRKYRTPVIIALVVAVLVLIATVVGVVVSNNNKDRSVGAESGSSHLDDWQLVSIYKLFGHCNSLFSAFYGYHLRFRISVFINVAVFDGDRLCIPYPCDIIPFYQGSIKAIQPGDASGECADSSDFLTSVSFMGVKGAPGNGGWTTSYYGASDSKDCCAHCFKSVSAGCNSWAYMPSGGFVGTSCAMITGWDTGDDKDSTCPSGHGATVYFTRDSDNSSDVGAAGPCGVIAD</sequence>
<organism evidence="3 4">
    <name type="scientific">Phomopsis amygdali</name>
    <name type="common">Fusicoccum amygdali</name>
    <dbReference type="NCBI Taxonomy" id="1214568"/>
    <lineage>
        <taxon>Eukaryota</taxon>
        <taxon>Fungi</taxon>
        <taxon>Dikarya</taxon>
        <taxon>Ascomycota</taxon>
        <taxon>Pezizomycotina</taxon>
        <taxon>Sordariomycetes</taxon>
        <taxon>Sordariomycetidae</taxon>
        <taxon>Diaporthales</taxon>
        <taxon>Diaporthaceae</taxon>
        <taxon>Diaporthe</taxon>
    </lineage>
</organism>
<comment type="caution">
    <text evidence="3">The sequence shown here is derived from an EMBL/GenBank/DDBJ whole genome shotgun (WGS) entry which is preliminary data.</text>
</comment>
<gene>
    <name evidence="3" type="ORF">N8I77_010717</name>
</gene>
<feature type="transmembrane region" description="Helical" evidence="2">
    <location>
        <begin position="122"/>
        <end position="143"/>
    </location>
</feature>
<evidence type="ECO:0000313" key="3">
    <source>
        <dbReference type="EMBL" id="KAK2601254.1"/>
    </source>
</evidence>
<protein>
    <submittedName>
        <fullName evidence="3">Uncharacterized protein</fullName>
    </submittedName>
</protein>
<dbReference type="AlphaFoldDB" id="A0AAD9VZN1"/>
<name>A0AAD9VZN1_PHOAM</name>
<evidence type="ECO:0000313" key="4">
    <source>
        <dbReference type="Proteomes" id="UP001265746"/>
    </source>
</evidence>
<keyword evidence="4" id="KW-1185">Reference proteome</keyword>